<evidence type="ECO:0000256" key="2">
    <source>
        <dbReference type="ARBA" id="ARBA00010617"/>
    </source>
</evidence>
<feature type="signal peptide" evidence="5">
    <location>
        <begin position="1"/>
        <end position="23"/>
    </location>
</feature>
<proteinExistence type="inferred from homology"/>
<dbReference type="GO" id="GO:0005506">
    <property type="term" value="F:iron ion binding"/>
    <property type="evidence" value="ECO:0007669"/>
    <property type="project" value="InterPro"/>
</dbReference>
<dbReference type="Pfam" id="PF00067">
    <property type="entry name" value="p450"/>
    <property type="match status" value="1"/>
</dbReference>
<organism evidence="6 7">
    <name type="scientific">Dromaius novaehollandiae</name>
    <name type="common">Emu</name>
    <dbReference type="NCBI Taxonomy" id="8790"/>
    <lineage>
        <taxon>Eukaryota</taxon>
        <taxon>Metazoa</taxon>
        <taxon>Chordata</taxon>
        <taxon>Craniata</taxon>
        <taxon>Vertebrata</taxon>
        <taxon>Euteleostomi</taxon>
        <taxon>Archelosauria</taxon>
        <taxon>Archosauria</taxon>
        <taxon>Dinosauria</taxon>
        <taxon>Saurischia</taxon>
        <taxon>Theropoda</taxon>
        <taxon>Coelurosauria</taxon>
        <taxon>Aves</taxon>
        <taxon>Palaeognathae</taxon>
        <taxon>Casuariiformes</taxon>
        <taxon>Dromaiidae</taxon>
        <taxon>Dromaius</taxon>
    </lineage>
</organism>
<dbReference type="Gene3D" id="1.10.630.10">
    <property type="entry name" value="Cytochrome P450"/>
    <property type="match status" value="1"/>
</dbReference>
<evidence type="ECO:0000256" key="1">
    <source>
        <dbReference type="ARBA" id="ARBA00001971"/>
    </source>
</evidence>
<dbReference type="Proteomes" id="UP000694423">
    <property type="component" value="Unplaced"/>
</dbReference>
<evidence type="ECO:0000256" key="5">
    <source>
        <dbReference type="SAM" id="SignalP"/>
    </source>
</evidence>
<reference evidence="6" key="1">
    <citation type="submission" date="2025-08" db="UniProtKB">
        <authorList>
            <consortium name="Ensembl"/>
        </authorList>
    </citation>
    <scope>IDENTIFICATION</scope>
</reference>
<accession>A0A8C4J7Z5</accession>
<keyword evidence="3" id="KW-0479">Metal-binding</keyword>
<evidence type="ECO:0000313" key="7">
    <source>
        <dbReference type="Proteomes" id="UP000694423"/>
    </source>
</evidence>
<sequence length="153" mass="17542">MGIFVFLFVWISLIFLNIQRARRKLPPGPTPLPFIGNLGTLDFQIHHETLLKYGNIYTLWLGRTPVIVLNGFQAVKDALIGHAEEFAERPITPFLRDIVGGIIFSNGHTWKQQRRFSLMTLRNLGLGKKSLEAWIQEEANCLIKIFARQRGEI</sequence>
<protein>
    <submittedName>
        <fullName evidence="6">Uncharacterized protein</fullName>
    </submittedName>
</protein>
<dbReference type="AlphaFoldDB" id="A0A8C4J7Z5"/>
<dbReference type="SUPFAM" id="SSF48264">
    <property type="entry name" value="Cytochrome P450"/>
    <property type="match status" value="1"/>
</dbReference>
<keyword evidence="7" id="KW-1185">Reference proteome</keyword>
<keyword evidence="4" id="KW-0408">Iron</keyword>
<dbReference type="GO" id="GO:0006082">
    <property type="term" value="P:organic acid metabolic process"/>
    <property type="evidence" value="ECO:0007669"/>
    <property type="project" value="TreeGrafter"/>
</dbReference>
<evidence type="ECO:0000256" key="3">
    <source>
        <dbReference type="ARBA" id="ARBA00022723"/>
    </source>
</evidence>
<evidence type="ECO:0000256" key="4">
    <source>
        <dbReference type="ARBA" id="ARBA00023004"/>
    </source>
</evidence>
<name>A0A8C4J7Z5_DRONO</name>
<dbReference type="PANTHER" id="PTHR24300:SF368">
    <property type="entry name" value="CYTOCHROME P450, FAMILY 2, SUBFAMILY AB, POLYPEPTIDE 1"/>
    <property type="match status" value="1"/>
</dbReference>
<dbReference type="Ensembl" id="ENSDNVT00000003645.1">
    <property type="protein sequence ID" value="ENSDNVP00000003029.1"/>
    <property type="gene ID" value="ENSDNVG00000002170.1"/>
</dbReference>
<dbReference type="GO" id="GO:0016712">
    <property type="term" value="F:oxidoreductase activity, acting on paired donors, with incorporation or reduction of molecular oxygen, reduced flavin or flavoprotein as one donor, and incorporation of one atom of oxygen"/>
    <property type="evidence" value="ECO:0007669"/>
    <property type="project" value="TreeGrafter"/>
</dbReference>
<dbReference type="GO" id="GO:0005737">
    <property type="term" value="C:cytoplasm"/>
    <property type="evidence" value="ECO:0007669"/>
    <property type="project" value="TreeGrafter"/>
</dbReference>
<keyword evidence="5" id="KW-0732">Signal</keyword>
<dbReference type="InterPro" id="IPR002401">
    <property type="entry name" value="Cyt_P450_E_grp-I"/>
</dbReference>
<reference evidence="6" key="2">
    <citation type="submission" date="2025-09" db="UniProtKB">
        <authorList>
            <consortium name="Ensembl"/>
        </authorList>
    </citation>
    <scope>IDENTIFICATION</scope>
</reference>
<dbReference type="InterPro" id="IPR036396">
    <property type="entry name" value="Cyt_P450_sf"/>
</dbReference>
<feature type="chain" id="PRO_5034467164" evidence="5">
    <location>
        <begin position="24"/>
        <end position="153"/>
    </location>
</feature>
<dbReference type="PANTHER" id="PTHR24300">
    <property type="entry name" value="CYTOCHROME P450 508A4-RELATED"/>
    <property type="match status" value="1"/>
</dbReference>
<dbReference type="GO" id="GO:0006805">
    <property type="term" value="P:xenobiotic metabolic process"/>
    <property type="evidence" value="ECO:0007669"/>
    <property type="project" value="TreeGrafter"/>
</dbReference>
<dbReference type="PRINTS" id="PR00463">
    <property type="entry name" value="EP450I"/>
</dbReference>
<dbReference type="InterPro" id="IPR001128">
    <property type="entry name" value="Cyt_P450"/>
</dbReference>
<dbReference type="GO" id="GO:0020037">
    <property type="term" value="F:heme binding"/>
    <property type="evidence" value="ECO:0007669"/>
    <property type="project" value="InterPro"/>
</dbReference>
<comment type="similarity">
    <text evidence="2">Belongs to the cytochrome P450 family.</text>
</comment>
<comment type="cofactor">
    <cofactor evidence="1">
        <name>heme</name>
        <dbReference type="ChEBI" id="CHEBI:30413"/>
    </cofactor>
</comment>
<dbReference type="InterPro" id="IPR050182">
    <property type="entry name" value="Cytochrome_P450_fam2"/>
</dbReference>
<evidence type="ECO:0000313" key="6">
    <source>
        <dbReference type="Ensembl" id="ENSDNVP00000003029.1"/>
    </source>
</evidence>